<dbReference type="RefSeq" id="XP_028132969.1">
    <property type="nucleotide sequence ID" value="XM_028277168.1"/>
</dbReference>
<dbReference type="AlphaFoldDB" id="A0A6P7FAR5"/>
<evidence type="ECO:0000256" key="5">
    <source>
        <dbReference type="ARBA" id="ARBA00023136"/>
    </source>
</evidence>
<evidence type="ECO:0000256" key="3">
    <source>
        <dbReference type="ARBA" id="ARBA00022692"/>
    </source>
</evidence>
<evidence type="ECO:0000313" key="6">
    <source>
        <dbReference type="RefSeq" id="XP_028132969.1"/>
    </source>
</evidence>
<evidence type="ECO:0000256" key="2">
    <source>
        <dbReference type="ARBA" id="ARBA00022475"/>
    </source>
</evidence>
<evidence type="ECO:0000256" key="4">
    <source>
        <dbReference type="ARBA" id="ARBA00022989"/>
    </source>
</evidence>
<dbReference type="GO" id="GO:0005886">
    <property type="term" value="C:plasma membrane"/>
    <property type="evidence" value="ECO:0007669"/>
    <property type="project" value="UniProtKB-SubCell"/>
</dbReference>
<comment type="subcellular location">
    <subcellularLocation>
        <location evidence="1">Cell membrane</location>
        <topology evidence="1">Multi-pass membrane protein</topology>
    </subcellularLocation>
</comment>
<reference evidence="6" key="1">
    <citation type="submission" date="2025-08" db="UniProtKB">
        <authorList>
            <consortium name="RefSeq"/>
        </authorList>
    </citation>
    <scope>IDENTIFICATION</scope>
    <source>
        <tissue evidence="6">Whole insect</tissue>
    </source>
</reference>
<gene>
    <name evidence="6" type="primary">LOC114328342</name>
</gene>
<dbReference type="InParanoid" id="A0A6P7FAR5"/>
<dbReference type="Pfam" id="PF08395">
    <property type="entry name" value="7tm_7"/>
    <property type="match status" value="1"/>
</dbReference>
<protein>
    <submittedName>
        <fullName evidence="6">Uncharacterized protein LOC114328342 isoform X1</fullName>
    </submittedName>
</protein>
<keyword evidence="2" id="KW-1003">Cell membrane</keyword>
<dbReference type="InterPro" id="IPR013604">
    <property type="entry name" value="7TM_chemorcpt"/>
</dbReference>
<organism evidence="6">
    <name type="scientific">Diabrotica virgifera virgifera</name>
    <name type="common">western corn rootworm</name>
    <dbReference type="NCBI Taxonomy" id="50390"/>
    <lineage>
        <taxon>Eukaryota</taxon>
        <taxon>Metazoa</taxon>
        <taxon>Ecdysozoa</taxon>
        <taxon>Arthropoda</taxon>
        <taxon>Hexapoda</taxon>
        <taxon>Insecta</taxon>
        <taxon>Pterygota</taxon>
        <taxon>Neoptera</taxon>
        <taxon>Endopterygota</taxon>
        <taxon>Coleoptera</taxon>
        <taxon>Polyphaga</taxon>
        <taxon>Cucujiformia</taxon>
        <taxon>Chrysomeloidea</taxon>
        <taxon>Chrysomelidae</taxon>
        <taxon>Galerucinae</taxon>
        <taxon>Diabroticina</taxon>
        <taxon>Diabroticites</taxon>
        <taxon>Diabrotica</taxon>
    </lineage>
</organism>
<dbReference type="GO" id="GO:0050909">
    <property type="term" value="P:sensory perception of taste"/>
    <property type="evidence" value="ECO:0007669"/>
    <property type="project" value="InterPro"/>
</dbReference>
<evidence type="ECO:0000256" key="1">
    <source>
        <dbReference type="ARBA" id="ARBA00004651"/>
    </source>
</evidence>
<proteinExistence type="predicted"/>
<keyword evidence="4" id="KW-1133">Transmembrane helix</keyword>
<name>A0A6P7FAR5_DIAVI</name>
<keyword evidence="3" id="KW-0812">Transmembrane</keyword>
<sequence>MNINNKNQNSNNKIYLITIIISLDSIEKSKKKLLQDCIYLRGVVKDSNTRSLVILILIINSCDRVEKKANELLEACIYVAGETKDATAQDMVNFIKYLIPKFSCAGFFGINQMVLSTFLSTTSTYIIIILQFRAINPPT</sequence>
<keyword evidence="5" id="KW-0472">Membrane</keyword>
<accession>A0A6P7FAR5</accession>